<dbReference type="AlphaFoldDB" id="A0AAV8XMU7"/>
<evidence type="ECO:0000313" key="2">
    <source>
        <dbReference type="EMBL" id="KAJ8939896.1"/>
    </source>
</evidence>
<dbReference type="Pfam" id="PF03184">
    <property type="entry name" value="DDE_1"/>
    <property type="match status" value="1"/>
</dbReference>
<name>A0AAV8XMU7_9CUCU</name>
<evidence type="ECO:0000313" key="3">
    <source>
        <dbReference type="Proteomes" id="UP001162162"/>
    </source>
</evidence>
<dbReference type="GO" id="GO:0005634">
    <property type="term" value="C:nucleus"/>
    <property type="evidence" value="ECO:0007669"/>
    <property type="project" value="TreeGrafter"/>
</dbReference>
<accession>A0AAV8XMU7</accession>
<dbReference type="EMBL" id="JAPWTK010000460">
    <property type="protein sequence ID" value="KAJ8939896.1"/>
    <property type="molecule type" value="Genomic_DNA"/>
</dbReference>
<organism evidence="2 3">
    <name type="scientific">Aromia moschata</name>
    <dbReference type="NCBI Taxonomy" id="1265417"/>
    <lineage>
        <taxon>Eukaryota</taxon>
        <taxon>Metazoa</taxon>
        <taxon>Ecdysozoa</taxon>
        <taxon>Arthropoda</taxon>
        <taxon>Hexapoda</taxon>
        <taxon>Insecta</taxon>
        <taxon>Pterygota</taxon>
        <taxon>Neoptera</taxon>
        <taxon>Endopterygota</taxon>
        <taxon>Coleoptera</taxon>
        <taxon>Polyphaga</taxon>
        <taxon>Cucujiformia</taxon>
        <taxon>Chrysomeloidea</taxon>
        <taxon>Cerambycidae</taxon>
        <taxon>Cerambycinae</taxon>
        <taxon>Callichromatini</taxon>
        <taxon>Aromia</taxon>
    </lineage>
</organism>
<dbReference type="PANTHER" id="PTHR19303">
    <property type="entry name" value="TRANSPOSON"/>
    <property type="match status" value="1"/>
</dbReference>
<proteinExistence type="predicted"/>
<feature type="domain" description="DDE-1" evidence="1">
    <location>
        <begin position="182"/>
        <end position="303"/>
    </location>
</feature>
<keyword evidence="3" id="KW-1185">Reference proteome</keyword>
<comment type="caution">
    <text evidence="2">The sequence shown here is derived from an EMBL/GenBank/DDBJ whole genome shotgun (WGS) entry which is preliminary data.</text>
</comment>
<gene>
    <name evidence="2" type="ORF">NQ318_023236</name>
</gene>
<sequence>MGEPGLKMTYQEMVGKYVRKTNRQQWNEGAMENAIRAVHTGEMGWLKASKTFNRLFGITCNELRSLVYDWAEINQIPHRFNKTDKRAGWDWVRGFRSRHPEITFRKPENTSIARAMAFNKSNIAQFFKTHQEIVDKYKLGPEKIYNVDESGISTVQNPPKIFASTGKKQVGTIVGAERGIHVTVVCCTNPLGSYIPPAFIFPRKNWKVELLEGTPTGSVGFQQESCWMAGEIFQQWIKHFKKYSNPSKDSPSHNSWGVLDYEKQHGIILLCLPAHCSHRVQPLDVSFFSPLKTYLNQEITKKIRGNDGRAISQLQVAGIFRPAYEKAATMLPVALIIVVYGR</sequence>
<dbReference type="Proteomes" id="UP001162162">
    <property type="component" value="Unassembled WGS sequence"/>
</dbReference>
<dbReference type="PANTHER" id="PTHR19303:SF74">
    <property type="entry name" value="POGO TRANSPOSABLE ELEMENT WITH KRAB DOMAIN"/>
    <property type="match status" value="1"/>
</dbReference>
<dbReference type="InterPro" id="IPR050863">
    <property type="entry name" value="CenT-Element_Derived"/>
</dbReference>
<protein>
    <recommendedName>
        <fullName evidence="1">DDE-1 domain-containing protein</fullName>
    </recommendedName>
</protein>
<evidence type="ECO:0000259" key="1">
    <source>
        <dbReference type="Pfam" id="PF03184"/>
    </source>
</evidence>
<dbReference type="GO" id="GO:0003677">
    <property type="term" value="F:DNA binding"/>
    <property type="evidence" value="ECO:0007669"/>
    <property type="project" value="TreeGrafter"/>
</dbReference>
<reference evidence="2" key="1">
    <citation type="journal article" date="2023" name="Insect Mol. Biol.">
        <title>Genome sequencing provides insights into the evolution of gene families encoding plant cell wall-degrading enzymes in longhorned beetles.</title>
        <authorList>
            <person name="Shin N.R."/>
            <person name="Okamura Y."/>
            <person name="Kirsch R."/>
            <person name="Pauchet Y."/>
        </authorList>
    </citation>
    <scope>NUCLEOTIDE SEQUENCE</scope>
    <source>
        <strain evidence="2">AMC_N1</strain>
    </source>
</reference>
<dbReference type="InterPro" id="IPR004875">
    <property type="entry name" value="DDE_SF_endonuclease_dom"/>
</dbReference>